<keyword evidence="3" id="KW-1185">Reference proteome</keyword>
<gene>
    <name evidence="2" type="ordered locus">Nham_2503</name>
</gene>
<evidence type="ECO:0000313" key="2">
    <source>
        <dbReference type="EMBL" id="ABE63289.1"/>
    </source>
</evidence>
<dbReference type="AlphaFoldDB" id="Q1QKF8"/>
<feature type="transmembrane region" description="Helical" evidence="1">
    <location>
        <begin position="6"/>
        <end position="23"/>
    </location>
</feature>
<protein>
    <submittedName>
        <fullName evidence="2">Uncharacterized protein</fullName>
    </submittedName>
</protein>
<accession>Q1QKF8</accession>
<dbReference type="EMBL" id="CP000319">
    <property type="protein sequence ID" value="ABE63289.1"/>
    <property type="molecule type" value="Genomic_DNA"/>
</dbReference>
<dbReference type="KEGG" id="nha:Nham_2503"/>
<feature type="transmembrane region" description="Helical" evidence="1">
    <location>
        <begin position="66"/>
        <end position="87"/>
    </location>
</feature>
<keyword evidence="1" id="KW-0472">Membrane</keyword>
<proteinExistence type="predicted"/>
<sequence length="121" mass="12283">MLITAFTILGIAVLLGSVLAVLYMREGAAAPSWRLAALHGLIAIGGLGCLGLALRGPPRGLDQGAGSFGMIAAVLVALAAVVGFALFSARLRKRRLSGTLIGIHATLAISGFVVLIAYVMA</sequence>
<evidence type="ECO:0000256" key="1">
    <source>
        <dbReference type="SAM" id="Phobius"/>
    </source>
</evidence>
<name>Q1QKF8_NITHX</name>
<organism evidence="2 3">
    <name type="scientific">Nitrobacter hamburgensis (strain DSM 10229 / NCIMB 13809 / X14)</name>
    <dbReference type="NCBI Taxonomy" id="323097"/>
    <lineage>
        <taxon>Bacteria</taxon>
        <taxon>Pseudomonadati</taxon>
        <taxon>Pseudomonadota</taxon>
        <taxon>Alphaproteobacteria</taxon>
        <taxon>Hyphomicrobiales</taxon>
        <taxon>Nitrobacteraceae</taxon>
        <taxon>Nitrobacter</taxon>
    </lineage>
</organism>
<evidence type="ECO:0000313" key="3">
    <source>
        <dbReference type="Proteomes" id="UP000001953"/>
    </source>
</evidence>
<keyword evidence="1" id="KW-1133">Transmembrane helix</keyword>
<dbReference type="RefSeq" id="WP_011510957.1">
    <property type="nucleotide sequence ID" value="NC_007964.1"/>
</dbReference>
<dbReference type="HOGENOM" id="CLU_2035561_0_0_5"/>
<dbReference type="Proteomes" id="UP000001953">
    <property type="component" value="Chromosome"/>
</dbReference>
<feature type="transmembrane region" description="Helical" evidence="1">
    <location>
        <begin position="35"/>
        <end position="54"/>
    </location>
</feature>
<reference evidence="2 3" key="1">
    <citation type="submission" date="2006-03" db="EMBL/GenBank/DDBJ databases">
        <title>Complete sequence of chromosome of Nitrobacter hamburgensis X14.</title>
        <authorList>
            <consortium name="US DOE Joint Genome Institute"/>
            <person name="Copeland A."/>
            <person name="Lucas S."/>
            <person name="Lapidus A."/>
            <person name="Barry K."/>
            <person name="Detter J.C."/>
            <person name="Glavina del Rio T."/>
            <person name="Hammon N."/>
            <person name="Israni S."/>
            <person name="Dalin E."/>
            <person name="Tice H."/>
            <person name="Pitluck S."/>
            <person name="Chain P."/>
            <person name="Malfatti S."/>
            <person name="Shin M."/>
            <person name="Vergez L."/>
            <person name="Schmutz J."/>
            <person name="Larimer F."/>
            <person name="Land M."/>
            <person name="Hauser L."/>
            <person name="Kyrpides N."/>
            <person name="Ivanova N."/>
            <person name="Ward B."/>
            <person name="Arp D."/>
            <person name="Klotz M."/>
            <person name="Stein L."/>
            <person name="O'Mullan G."/>
            <person name="Starkenburg S."/>
            <person name="Sayavedra L."/>
            <person name="Poret-Peterson A.T."/>
            <person name="Gentry M.E."/>
            <person name="Bruce D."/>
            <person name="Richardson P."/>
        </authorList>
    </citation>
    <scope>NUCLEOTIDE SEQUENCE [LARGE SCALE GENOMIC DNA]</scope>
    <source>
        <strain evidence="3">DSM 10229 / NCIMB 13809 / X14</strain>
    </source>
</reference>
<keyword evidence="1" id="KW-0812">Transmembrane</keyword>
<feature type="transmembrane region" description="Helical" evidence="1">
    <location>
        <begin position="99"/>
        <end position="120"/>
    </location>
</feature>